<dbReference type="HOGENOM" id="CLU_015091_1_0_1"/>
<reference evidence="4" key="1">
    <citation type="journal article" date="2014" name="Proc. Natl. Acad. Sci. U.S.A.">
        <title>Extensive sampling of basidiomycete genomes demonstrates inadequacy of the white-rot/brown-rot paradigm for wood decay fungi.</title>
        <authorList>
            <person name="Riley R."/>
            <person name="Salamov A.A."/>
            <person name="Brown D.W."/>
            <person name="Nagy L.G."/>
            <person name="Floudas D."/>
            <person name="Held B.W."/>
            <person name="Levasseur A."/>
            <person name="Lombard V."/>
            <person name="Morin E."/>
            <person name="Otillar R."/>
            <person name="Lindquist E.A."/>
            <person name="Sun H."/>
            <person name="LaButti K.M."/>
            <person name="Schmutz J."/>
            <person name="Jabbour D."/>
            <person name="Luo H."/>
            <person name="Baker S.E."/>
            <person name="Pisabarro A.G."/>
            <person name="Walton J.D."/>
            <person name="Blanchette R.A."/>
            <person name="Henrissat B."/>
            <person name="Martin F."/>
            <person name="Cullen D."/>
            <person name="Hibbett D.S."/>
            <person name="Grigoriev I.V."/>
        </authorList>
    </citation>
    <scope>NUCLEOTIDE SEQUENCE [LARGE SCALE GENOMIC DNA]</scope>
    <source>
        <strain evidence="4">MUCL 33604</strain>
    </source>
</reference>
<keyword evidence="2" id="KW-0472">Membrane</keyword>
<feature type="transmembrane region" description="Helical" evidence="2">
    <location>
        <begin position="614"/>
        <end position="635"/>
    </location>
</feature>
<feature type="compositionally biased region" description="Low complexity" evidence="1">
    <location>
        <begin position="64"/>
        <end position="74"/>
    </location>
</feature>
<feature type="transmembrane region" description="Helical" evidence="2">
    <location>
        <begin position="558"/>
        <end position="578"/>
    </location>
</feature>
<evidence type="ECO:0000313" key="3">
    <source>
        <dbReference type="EMBL" id="KDQ58441.1"/>
    </source>
</evidence>
<gene>
    <name evidence="3" type="ORF">JAAARDRAFT_78181</name>
</gene>
<proteinExistence type="predicted"/>
<accession>A0A067Q790</accession>
<evidence type="ECO:0000256" key="1">
    <source>
        <dbReference type="SAM" id="MobiDB-lite"/>
    </source>
</evidence>
<protein>
    <recommendedName>
        <fullName evidence="5">WW domain-containing protein</fullName>
    </recommendedName>
</protein>
<feature type="transmembrane region" description="Helical" evidence="2">
    <location>
        <begin position="647"/>
        <end position="669"/>
    </location>
</feature>
<keyword evidence="4" id="KW-1185">Reference proteome</keyword>
<dbReference type="OrthoDB" id="2657661at2759"/>
<evidence type="ECO:0000313" key="4">
    <source>
        <dbReference type="Proteomes" id="UP000027265"/>
    </source>
</evidence>
<dbReference type="EMBL" id="KL197717">
    <property type="protein sequence ID" value="KDQ58441.1"/>
    <property type="molecule type" value="Genomic_DNA"/>
</dbReference>
<evidence type="ECO:0008006" key="5">
    <source>
        <dbReference type="Google" id="ProtNLM"/>
    </source>
</evidence>
<dbReference type="Proteomes" id="UP000027265">
    <property type="component" value="Unassembled WGS sequence"/>
</dbReference>
<sequence>MTSVLVAVLKILRNYLQSTKGPHGRSLLSLILRLWSTILRHLRGWRKRILGPHMRSDETKSVESLPGPSSGPPSCDDIVTICASSQPPSIVISPPTPEHSTAGAPSHTIYGIPPQTLPGGSRYRLTPTPGGSRPSSRASSRSPYLVTRVSNLTLRSRSPSPTPSRQRRSESPVSTQVESPTEDLSIELPQHGSIRTRTGSSTSTGTHVVAIPINPVDVNRYERGVVLKRRKERFEIEPMTRKFDWEPLPDDWVACAHPEGALYFYNASQNIFTEAYLYDPEMLELVTSFADQFRETIESVGEHLTNLELVVEVLRNEQGELTCGYYLADNEARTLLWLEPYDAEDMLAEFEGETSVTHLKIEMEARYWAHCEMFPNHRDVSEDTLNELIGILMHSSVDAMTSDLSLSPYSPQECQDLLSLVGNIRTIGRANGASACVVGRLFSLYGHSRFLHNFGQHGARLASNQSIYGRNIHPPRSRLLKMLSALSFFMPDVHLKSLEKMWVDHIMRYQPWKELMSQLQAEWEKLLIMSTIVLIINVSFLAIQSVDRDGAYRSPAQMASYFSTIASIGSIILGLLLVRKHRFISREDAAVGEQYLMSKLDGNRGLETLSIMYSLPYALLMWAMTLFVLAFSFATFELDVTFHSTNYVLRLLLGLAWATILALLTWFILTNWDGNGKNTWLSFVRWDIPQTWKSMLSTSADASDQKKRHWFSFWKRMKQLPPPATV</sequence>
<name>A0A067Q790_9AGAM</name>
<feature type="region of interest" description="Disordered" evidence="1">
    <location>
        <begin position="56"/>
        <end position="185"/>
    </location>
</feature>
<organism evidence="3 4">
    <name type="scientific">Jaapia argillacea MUCL 33604</name>
    <dbReference type="NCBI Taxonomy" id="933084"/>
    <lineage>
        <taxon>Eukaryota</taxon>
        <taxon>Fungi</taxon>
        <taxon>Dikarya</taxon>
        <taxon>Basidiomycota</taxon>
        <taxon>Agaricomycotina</taxon>
        <taxon>Agaricomycetes</taxon>
        <taxon>Agaricomycetidae</taxon>
        <taxon>Jaapiales</taxon>
        <taxon>Jaapiaceae</taxon>
        <taxon>Jaapia</taxon>
    </lineage>
</organism>
<evidence type="ECO:0000256" key="2">
    <source>
        <dbReference type="SAM" id="Phobius"/>
    </source>
</evidence>
<dbReference type="InParanoid" id="A0A067Q790"/>
<feature type="compositionally biased region" description="Low complexity" evidence="1">
    <location>
        <begin position="84"/>
        <end position="93"/>
    </location>
</feature>
<keyword evidence="2" id="KW-1133">Transmembrane helix</keyword>
<feature type="compositionally biased region" description="Low complexity" evidence="1">
    <location>
        <begin position="129"/>
        <end position="143"/>
    </location>
</feature>
<dbReference type="AlphaFoldDB" id="A0A067Q790"/>
<keyword evidence="2" id="KW-0812">Transmembrane</keyword>
<feature type="transmembrane region" description="Helical" evidence="2">
    <location>
        <begin position="526"/>
        <end position="546"/>
    </location>
</feature>